<proteinExistence type="predicted"/>
<reference evidence="1" key="1">
    <citation type="journal article" date="2021" name="Proc. Natl. Acad. Sci. U.S.A.">
        <title>A Catalog of Tens of Thousands of Viruses from Human Metagenomes Reveals Hidden Associations with Chronic Diseases.</title>
        <authorList>
            <person name="Tisza M.J."/>
            <person name="Buck C.B."/>
        </authorList>
    </citation>
    <scope>NUCLEOTIDE SEQUENCE</scope>
    <source>
        <strain evidence="1">Ct8Cp41</strain>
    </source>
</reference>
<accession>A0A8S5UB98</accession>
<dbReference type="EMBL" id="BK016059">
    <property type="protein sequence ID" value="DAF91699.1"/>
    <property type="molecule type" value="Genomic_DNA"/>
</dbReference>
<evidence type="ECO:0000313" key="1">
    <source>
        <dbReference type="EMBL" id="DAF91699.1"/>
    </source>
</evidence>
<organism evidence="1">
    <name type="scientific">Siphoviridae sp. ct8Cp41</name>
    <dbReference type="NCBI Taxonomy" id="2825358"/>
    <lineage>
        <taxon>Viruses</taxon>
        <taxon>Duplodnaviria</taxon>
        <taxon>Heunggongvirae</taxon>
        <taxon>Uroviricota</taxon>
        <taxon>Caudoviricetes</taxon>
    </lineage>
</organism>
<protein>
    <submittedName>
        <fullName evidence="1">Uncharacterized protein</fullName>
    </submittedName>
</protein>
<name>A0A8S5UB98_9CAUD</name>
<sequence length="131" mass="15106">MNEDTGNMFLSIDGIEIEDLEEGDYTAYEEELGVSERMISGRRIEEVRATIWHVELEWSAIDYATMQRIAEAMKAKRRHQLFFLPSTGGKELVQGWFHLVEQPQPTLTRWGDAGPTWGGYKLVFEEIDGHD</sequence>